<dbReference type="Gene3D" id="1.20.1050.10">
    <property type="match status" value="1"/>
</dbReference>
<evidence type="ECO:0000256" key="1">
    <source>
        <dbReference type="ARBA" id="ARBA00012436"/>
    </source>
</evidence>
<proteinExistence type="inferred from homology"/>
<dbReference type="EMBL" id="HBGO01018142">
    <property type="protein sequence ID" value="CAD9339947.1"/>
    <property type="molecule type" value="Transcribed_RNA"/>
</dbReference>
<reference evidence="9" key="1">
    <citation type="submission" date="2021-01" db="EMBL/GenBank/DDBJ databases">
        <authorList>
            <person name="Corre E."/>
            <person name="Pelletier E."/>
            <person name="Niang G."/>
            <person name="Scheremetjew M."/>
            <person name="Finn R."/>
            <person name="Kale V."/>
            <person name="Holt S."/>
            <person name="Cochrane G."/>
            <person name="Meng A."/>
            <person name="Brown T."/>
            <person name="Cohen L."/>
        </authorList>
    </citation>
    <scope>NUCLEOTIDE SEQUENCE</scope>
    <source>
        <strain evidence="9">Grunow 1884</strain>
    </source>
</reference>
<evidence type="ECO:0000259" key="8">
    <source>
        <dbReference type="PROSITE" id="PS50405"/>
    </source>
</evidence>
<dbReference type="InterPro" id="IPR036282">
    <property type="entry name" value="Glutathione-S-Trfase_C_sf"/>
</dbReference>
<name>A0A7S1ZIA1_TRICV</name>
<comment type="catalytic activity">
    <reaction evidence="6">
        <text>L-dehydroascorbate + 2 glutathione = glutathione disulfide + L-ascorbate</text>
        <dbReference type="Rhea" id="RHEA:24424"/>
        <dbReference type="ChEBI" id="CHEBI:38290"/>
        <dbReference type="ChEBI" id="CHEBI:57925"/>
        <dbReference type="ChEBI" id="CHEBI:58297"/>
        <dbReference type="ChEBI" id="CHEBI:58539"/>
        <dbReference type="EC" id="1.8.5.1"/>
    </reaction>
</comment>
<comment type="similarity">
    <text evidence="5">Belongs to the GST superfamily. DHAR family.</text>
</comment>
<dbReference type="GO" id="GO:0045174">
    <property type="term" value="F:glutathione dehydrogenase (ascorbate) activity"/>
    <property type="evidence" value="ECO:0007669"/>
    <property type="project" value="UniProtKB-EC"/>
</dbReference>
<dbReference type="PANTHER" id="PTHR44420:SF2">
    <property type="entry name" value="GLUTATHIONE S-TRANSFERASE DHAR2-RELATED"/>
    <property type="match status" value="1"/>
</dbReference>
<dbReference type="Gene3D" id="3.40.30.10">
    <property type="entry name" value="Glutaredoxin"/>
    <property type="match status" value="1"/>
</dbReference>
<dbReference type="EC" id="1.8.5.1" evidence="1"/>
<dbReference type="GO" id="GO:0016740">
    <property type="term" value="F:transferase activity"/>
    <property type="evidence" value="ECO:0007669"/>
    <property type="project" value="UniProtKB-KW"/>
</dbReference>
<dbReference type="AlphaFoldDB" id="A0A7S1ZIA1"/>
<evidence type="ECO:0000256" key="5">
    <source>
        <dbReference type="ARBA" id="ARBA00024194"/>
    </source>
</evidence>
<keyword evidence="3" id="KW-0808">Transferase</keyword>
<keyword evidence="2" id="KW-0216">Detoxification</keyword>
<evidence type="ECO:0000256" key="4">
    <source>
        <dbReference type="ARBA" id="ARBA00023002"/>
    </source>
</evidence>
<gene>
    <name evidence="9" type="ORF">OSIN01602_LOCUS10405</name>
</gene>
<feature type="domain" description="GST N-terminal" evidence="7">
    <location>
        <begin position="101"/>
        <end position="178"/>
    </location>
</feature>
<feature type="domain" description="GST C-terminal" evidence="8">
    <location>
        <begin position="159"/>
        <end position="321"/>
    </location>
</feature>
<keyword evidence="4" id="KW-0560">Oxidoreductase</keyword>
<dbReference type="SFLD" id="SFLDS00019">
    <property type="entry name" value="Glutathione_Transferase_(cytos"/>
    <property type="match status" value="1"/>
</dbReference>
<dbReference type="InterPro" id="IPR040079">
    <property type="entry name" value="Glutathione_S-Trfase"/>
</dbReference>
<dbReference type="Pfam" id="PF13410">
    <property type="entry name" value="GST_C_2"/>
    <property type="match status" value="1"/>
</dbReference>
<evidence type="ECO:0000256" key="2">
    <source>
        <dbReference type="ARBA" id="ARBA00022575"/>
    </source>
</evidence>
<dbReference type="PROSITE" id="PS50405">
    <property type="entry name" value="GST_CTER"/>
    <property type="match status" value="1"/>
</dbReference>
<accession>A0A7S1ZIA1</accession>
<protein>
    <recommendedName>
        <fullName evidence="1">glutathione dehydrogenase (ascorbate)</fullName>
        <ecNumber evidence="1">1.8.5.1</ecNumber>
    </recommendedName>
</protein>
<dbReference type="SUPFAM" id="SSF47616">
    <property type="entry name" value="GST C-terminal domain-like"/>
    <property type="match status" value="1"/>
</dbReference>
<dbReference type="Pfam" id="PF13409">
    <property type="entry name" value="GST_N_2"/>
    <property type="match status" value="1"/>
</dbReference>
<dbReference type="PROSITE" id="PS50404">
    <property type="entry name" value="GST_NTER"/>
    <property type="match status" value="1"/>
</dbReference>
<sequence length="321" mass="35269">MKNGVKRTIRPVATAIISLSLFIARSQSFTLVSHPSIASKEPKSLQPVHSAALGLNAPTEQSSLSKACARSAMSMVRNRGLEIREEGATPMPGGMTLYIKAGPDGTSVGDCPFAHFVRTVLHEKGLEYDLRPSTQETKPQWLIDHYEGKMPALRHRKECYVESDVIAQYLDFFFQDPPLAGKKKLVAEAEEAVDGFFPAIARYLKHTPDGDEEDEELKNKLEVALGRLEDHLSDQEGKKKGPFLVGDGEDFTLLDASLAPKLYHMETGLEAFKGGEGAVDVAGKFPAVKKYMESVFARPSFAEALYPKETVIWGWSNARGG</sequence>
<evidence type="ECO:0000313" key="9">
    <source>
        <dbReference type="EMBL" id="CAD9339947.1"/>
    </source>
</evidence>
<dbReference type="PANTHER" id="PTHR44420">
    <property type="entry name" value="GLUTATHIONE S-TRANSFERASE DHAR2-RELATED"/>
    <property type="match status" value="1"/>
</dbReference>
<dbReference type="CDD" id="cd00570">
    <property type="entry name" value="GST_N_family"/>
    <property type="match status" value="1"/>
</dbReference>
<organism evidence="9">
    <name type="scientific">Trieres chinensis</name>
    <name type="common">Marine centric diatom</name>
    <name type="synonym">Odontella sinensis</name>
    <dbReference type="NCBI Taxonomy" id="1514140"/>
    <lineage>
        <taxon>Eukaryota</taxon>
        <taxon>Sar</taxon>
        <taxon>Stramenopiles</taxon>
        <taxon>Ochrophyta</taxon>
        <taxon>Bacillariophyta</taxon>
        <taxon>Mediophyceae</taxon>
        <taxon>Biddulphiophycidae</taxon>
        <taxon>Eupodiscales</taxon>
        <taxon>Parodontellaceae</taxon>
        <taxon>Trieres</taxon>
    </lineage>
</organism>
<evidence type="ECO:0000256" key="3">
    <source>
        <dbReference type="ARBA" id="ARBA00022679"/>
    </source>
</evidence>
<evidence type="ECO:0000256" key="6">
    <source>
        <dbReference type="ARBA" id="ARBA00049544"/>
    </source>
</evidence>
<dbReference type="InterPro" id="IPR010987">
    <property type="entry name" value="Glutathione-S-Trfase_C-like"/>
</dbReference>
<dbReference type="InterPro" id="IPR036249">
    <property type="entry name" value="Thioredoxin-like_sf"/>
</dbReference>
<dbReference type="InterPro" id="IPR044627">
    <property type="entry name" value="DHAR1/2/3/4"/>
</dbReference>
<dbReference type="SUPFAM" id="SSF52833">
    <property type="entry name" value="Thioredoxin-like"/>
    <property type="match status" value="1"/>
</dbReference>
<dbReference type="GO" id="GO:0033355">
    <property type="term" value="P:ascorbate glutathione cycle"/>
    <property type="evidence" value="ECO:0007669"/>
    <property type="project" value="InterPro"/>
</dbReference>
<dbReference type="InterPro" id="IPR004045">
    <property type="entry name" value="Glutathione_S-Trfase_N"/>
</dbReference>
<evidence type="ECO:0000259" key="7">
    <source>
        <dbReference type="PROSITE" id="PS50404"/>
    </source>
</evidence>